<dbReference type="PROSITE" id="PS00138">
    <property type="entry name" value="SUBTILASE_SER"/>
    <property type="match status" value="1"/>
</dbReference>
<sequence>MAAFSSQGPNVITPEILKPDITAPGVSVIAAYSKAASPTGLVFDKRRVSFNSVSGTSMSCPHVSGVVGLLRTLHPDWSPAAIKSAIMTTARTRDNMEEPLLNSSFVKATPFAYGSGHVQPNHAMDPGLVYDLTTQDYLNFLCSLRYNYTQIALFSNGSYSCPSTPLDIKDLNYPSITIPKLSNSSKVTRVVKNVGSPGTYSVQLVEPRGISVSINPRTLTFKEVGDEKSFEVSFALKDGISFTDYVFGSLTWSDGKHYVRTPLVVKP</sequence>
<feature type="domain" description="Subtilisin-like protease fibronectin type-III" evidence="8">
    <location>
        <begin position="170"/>
        <end position="265"/>
    </location>
</feature>
<dbReference type="Gene3D" id="3.40.50.200">
    <property type="entry name" value="Peptidase S8/S53 domain"/>
    <property type="match status" value="1"/>
</dbReference>
<comment type="caution">
    <text evidence="9">The sequence shown here is derived from an EMBL/GenBank/DDBJ whole genome shotgun (WGS) entry which is preliminary data.</text>
</comment>
<gene>
    <name evidence="9" type="ORF">ZIOFF_007777</name>
</gene>
<dbReference type="AlphaFoldDB" id="A0A8J5IH28"/>
<dbReference type="InterPro" id="IPR036852">
    <property type="entry name" value="Peptidase_S8/S53_dom_sf"/>
</dbReference>
<keyword evidence="3" id="KW-0732">Signal</keyword>
<dbReference type="Proteomes" id="UP000734854">
    <property type="component" value="Unassembled WGS sequence"/>
</dbReference>
<dbReference type="PANTHER" id="PTHR10795">
    <property type="entry name" value="PROPROTEIN CONVERTASE SUBTILISIN/KEXIN"/>
    <property type="match status" value="1"/>
</dbReference>
<evidence type="ECO:0000313" key="9">
    <source>
        <dbReference type="EMBL" id="KAG6533899.1"/>
    </source>
</evidence>
<reference evidence="9 10" key="1">
    <citation type="submission" date="2020-08" db="EMBL/GenBank/DDBJ databases">
        <title>Plant Genome Project.</title>
        <authorList>
            <person name="Zhang R.-G."/>
        </authorList>
    </citation>
    <scope>NUCLEOTIDE SEQUENCE [LARGE SCALE GENOMIC DNA]</scope>
    <source>
        <tissue evidence="9">Rhizome</tissue>
    </source>
</reference>
<dbReference type="InterPro" id="IPR045051">
    <property type="entry name" value="SBT"/>
</dbReference>
<dbReference type="Pfam" id="PF00082">
    <property type="entry name" value="Peptidase_S8"/>
    <property type="match status" value="1"/>
</dbReference>
<evidence type="ECO:0000256" key="3">
    <source>
        <dbReference type="ARBA" id="ARBA00022729"/>
    </source>
</evidence>
<dbReference type="EMBL" id="JACMSC010000002">
    <property type="protein sequence ID" value="KAG6533899.1"/>
    <property type="molecule type" value="Genomic_DNA"/>
</dbReference>
<feature type="domain" description="Peptidase S8/S53" evidence="7">
    <location>
        <begin position="1"/>
        <end position="105"/>
    </location>
</feature>
<protein>
    <submittedName>
        <fullName evidence="9">Uncharacterized protein</fullName>
    </submittedName>
</protein>
<dbReference type="FunFam" id="2.60.40.2310:FF:000001">
    <property type="entry name" value="Subtilisin-like protease SBT1.5"/>
    <property type="match status" value="1"/>
</dbReference>
<evidence type="ECO:0000256" key="1">
    <source>
        <dbReference type="ARBA" id="ARBA00011073"/>
    </source>
</evidence>
<dbReference type="Gene3D" id="2.60.40.2310">
    <property type="match status" value="1"/>
</dbReference>
<evidence type="ECO:0000259" key="7">
    <source>
        <dbReference type="Pfam" id="PF00082"/>
    </source>
</evidence>
<dbReference type="GO" id="GO:0004252">
    <property type="term" value="F:serine-type endopeptidase activity"/>
    <property type="evidence" value="ECO:0007669"/>
    <property type="project" value="InterPro"/>
</dbReference>
<organism evidence="9 10">
    <name type="scientific">Zingiber officinale</name>
    <name type="common">Ginger</name>
    <name type="synonym">Amomum zingiber</name>
    <dbReference type="NCBI Taxonomy" id="94328"/>
    <lineage>
        <taxon>Eukaryota</taxon>
        <taxon>Viridiplantae</taxon>
        <taxon>Streptophyta</taxon>
        <taxon>Embryophyta</taxon>
        <taxon>Tracheophyta</taxon>
        <taxon>Spermatophyta</taxon>
        <taxon>Magnoliopsida</taxon>
        <taxon>Liliopsida</taxon>
        <taxon>Zingiberales</taxon>
        <taxon>Zingiberaceae</taxon>
        <taxon>Zingiber</taxon>
    </lineage>
</organism>
<comment type="caution">
    <text evidence="6">Lacks conserved residue(s) required for the propagation of feature annotation.</text>
</comment>
<evidence type="ECO:0000313" key="10">
    <source>
        <dbReference type="Proteomes" id="UP000734854"/>
    </source>
</evidence>
<keyword evidence="10" id="KW-1185">Reference proteome</keyword>
<evidence type="ECO:0000256" key="6">
    <source>
        <dbReference type="PROSITE-ProRule" id="PRU01240"/>
    </source>
</evidence>
<dbReference type="InterPro" id="IPR023828">
    <property type="entry name" value="Peptidase_S8_Ser-AS"/>
</dbReference>
<dbReference type="PROSITE" id="PS51892">
    <property type="entry name" value="SUBTILASE"/>
    <property type="match status" value="1"/>
</dbReference>
<dbReference type="SUPFAM" id="SSF52743">
    <property type="entry name" value="Subtilisin-like"/>
    <property type="match status" value="1"/>
</dbReference>
<dbReference type="InterPro" id="IPR000209">
    <property type="entry name" value="Peptidase_S8/S53_dom"/>
</dbReference>
<evidence type="ECO:0000256" key="5">
    <source>
        <dbReference type="ARBA" id="ARBA00022825"/>
    </source>
</evidence>
<proteinExistence type="inferred from homology"/>
<keyword evidence="4" id="KW-0378">Hydrolase</keyword>
<evidence type="ECO:0000256" key="4">
    <source>
        <dbReference type="ARBA" id="ARBA00022801"/>
    </source>
</evidence>
<dbReference type="GO" id="GO:0006508">
    <property type="term" value="P:proteolysis"/>
    <property type="evidence" value="ECO:0007669"/>
    <property type="project" value="UniProtKB-KW"/>
</dbReference>
<dbReference type="Pfam" id="PF17766">
    <property type="entry name" value="fn3_6"/>
    <property type="match status" value="1"/>
</dbReference>
<dbReference type="InterPro" id="IPR041469">
    <property type="entry name" value="Subtilisin-like_FN3"/>
</dbReference>
<keyword evidence="2" id="KW-0645">Protease</keyword>
<comment type="similarity">
    <text evidence="1 6">Belongs to the peptidase S8 family.</text>
</comment>
<evidence type="ECO:0000259" key="8">
    <source>
        <dbReference type="Pfam" id="PF17766"/>
    </source>
</evidence>
<name>A0A8J5IH28_ZINOF</name>
<keyword evidence="5" id="KW-0720">Serine protease</keyword>
<evidence type="ECO:0000256" key="2">
    <source>
        <dbReference type="ARBA" id="ARBA00022670"/>
    </source>
</evidence>
<accession>A0A8J5IH28</accession>